<accession>A0A1W1VVX4</accession>
<keyword evidence="1 2" id="KW-0238">DNA-binding</keyword>
<dbReference type="PRINTS" id="PR00455">
    <property type="entry name" value="HTHTETR"/>
</dbReference>
<evidence type="ECO:0000313" key="6">
    <source>
        <dbReference type="Proteomes" id="UP000192582"/>
    </source>
</evidence>
<dbReference type="InterPro" id="IPR001647">
    <property type="entry name" value="HTH_TetR"/>
</dbReference>
<dbReference type="GO" id="GO:0000976">
    <property type="term" value="F:transcription cis-regulatory region binding"/>
    <property type="evidence" value="ECO:0007669"/>
    <property type="project" value="TreeGrafter"/>
</dbReference>
<organism evidence="5 6">
    <name type="scientific">Deinococcus hopiensis KR-140</name>
    <dbReference type="NCBI Taxonomy" id="695939"/>
    <lineage>
        <taxon>Bacteria</taxon>
        <taxon>Thermotogati</taxon>
        <taxon>Deinococcota</taxon>
        <taxon>Deinococci</taxon>
        <taxon>Deinococcales</taxon>
        <taxon>Deinococcaceae</taxon>
        <taxon>Deinococcus</taxon>
    </lineage>
</organism>
<reference evidence="5 6" key="1">
    <citation type="submission" date="2017-04" db="EMBL/GenBank/DDBJ databases">
        <authorList>
            <person name="Afonso C.L."/>
            <person name="Miller P.J."/>
            <person name="Scott M.A."/>
            <person name="Spackman E."/>
            <person name="Goraichik I."/>
            <person name="Dimitrov K.M."/>
            <person name="Suarez D.L."/>
            <person name="Swayne D.E."/>
        </authorList>
    </citation>
    <scope>NUCLEOTIDE SEQUENCE [LARGE SCALE GENOMIC DNA]</scope>
    <source>
        <strain evidence="5 6">KR-140</strain>
    </source>
</reference>
<dbReference type="GO" id="GO:0003700">
    <property type="term" value="F:DNA-binding transcription factor activity"/>
    <property type="evidence" value="ECO:0007669"/>
    <property type="project" value="TreeGrafter"/>
</dbReference>
<proteinExistence type="predicted"/>
<dbReference type="EMBL" id="FWWU01000010">
    <property type="protein sequence ID" value="SMB97261.1"/>
    <property type="molecule type" value="Genomic_DNA"/>
</dbReference>
<feature type="compositionally biased region" description="Basic and acidic residues" evidence="3">
    <location>
        <begin position="8"/>
        <end position="20"/>
    </location>
</feature>
<dbReference type="Pfam" id="PF00440">
    <property type="entry name" value="TetR_N"/>
    <property type="match status" value="1"/>
</dbReference>
<dbReference type="InterPro" id="IPR009057">
    <property type="entry name" value="Homeodomain-like_sf"/>
</dbReference>
<dbReference type="Gene3D" id="1.10.357.10">
    <property type="entry name" value="Tetracycline Repressor, domain 2"/>
    <property type="match status" value="1"/>
</dbReference>
<dbReference type="PANTHER" id="PTHR30055:SF223">
    <property type="entry name" value="HTH-TYPE TRANSCRIPTIONAL REGULATOR UIDR"/>
    <property type="match status" value="1"/>
</dbReference>
<dbReference type="InterPro" id="IPR050109">
    <property type="entry name" value="HTH-type_TetR-like_transc_reg"/>
</dbReference>
<protein>
    <submittedName>
        <fullName evidence="5">Transcriptional regulator, TetR family</fullName>
    </submittedName>
</protein>
<dbReference type="Proteomes" id="UP000192582">
    <property type="component" value="Unassembled WGS sequence"/>
</dbReference>
<evidence type="ECO:0000259" key="4">
    <source>
        <dbReference type="PROSITE" id="PS50977"/>
    </source>
</evidence>
<keyword evidence="6" id="KW-1185">Reference proteome</keyword>
<evidence type="ECO:0000313" key="5">
    <source>
        <dbReference type="EMBL" id="SMB97261.1"/>
    </source>
</evidence>
<sequence length="209" mass="22658">MTKPGHTPADKKPGRLPREQRRRQLLDVAITVIRDRGTQALTLVSLAEQAGVSKPVVYEHFGTRAGLLLALYNEYDVRQTEAIMQTLAVRTHTPEETARVVAGGYIDCAVLYGHEYSALAAALAGSTDTNQHKQSRRAAHMEQLAHAFRSSLPRFGEHERSVFSGLLGAAESLSEDAAAGRRSRDHAVRALSALITAALQAVATEPDLP</sequence>
<evidence type="ECO:0000256" key="3">
    <source>
        <dbReference type="SAM" id="MobiDB-lite"/>
    </source>
</evidence>
<feature type="region of interest" description="Disordered" evidence="3">
    <location>
        <begin position="1"/>
        <end position="20"/>
    </location>
</feature>
<feature type="domain" description="HTH tetR-type" evidence="4">
    <location>
        <begin position="19"/>
        <end position="79"/>
    </location>
</feature>
<evidence type="ECO:0000256" key="2">
    <source>
        <dbReference type="PROSITE-ProRule" id="PRU00335"/>
    </source>
</evidence>
<dbReference type="PANTHER" id="PTHR30055">
    <property type="entry name" value="HTH-TYPE TRANSCRIPTIONAL REGULATOR RUTR"/>
    <property type="match status" value="1"/>
</dbReference>
<evidence type="ECO:0000256" key="1">
    <source>
        <dbReference type="ARBA" id="ARBA00023125"/>
    </source>
</evidence>
<name>A0A1W1VVX4_9DEIO</name>
<gene>
    <name evidence="5" type="ORF">SAMN00790413_06459</name>
</gene>
<feature type="DNA-binding region" description="H-T-H motif" evidence="2">
    <location>
        <begin position="42"/>
        <end position="61"/>
    </location>
</feature>
<dbReference type="SUPFAM" id="SSF46689">
    <property type="entry name" value="Homeodomain-like"/>
    <property type="match status" value="1"/>
</dbReference>
<dbReference type="AlphaFoldDB" id="A0A1W1VVX4"/>
<dbReference type="STRING" id="695939.SAMN00790413_06459"/>
<dbReference type="PROSITE" id="PS50977">
    <property type="entry name" value="HTH_TETR_2"/>
    <property type="match status" value="1"/>
</dbReference>